<dbReference type="EMBL" id="FN648000">
    <property type="protein sequence ID" value="CBN79769.1"/>
    <property type="molecule type" value="Genomic_DNA"/>
</dbReference>
<sequence length="177" mass="19820">MMETYQACVEQDQLAFAGWHVRALSSAMFDAAREVDRHEKDWRQAFLKRQSNRGVRRTEALGKLANHRSQLEKAALASAARKAGWEKGVEYFRAVVKECQSAVAATSAGLDETMDVSHAQAGKLLIKALALRAVYSKLLEGVSRREAFEASAEFVEMSEGTIKQWELEYRTKGHIVS</sequence>
<evidence type="ECO:0000313" key="2">
    <source>
        <dbReference type="Proteomes" id="UP000002630"/>
    </source>
</evidence>
<keyword evidence="2" id="KW-1185">Reference proteome</keyword>
<reference evidence="1 2" key="1">
    <citation type="journal article" date="2010" name="Nature">
        <title>The Ectocarpus genome and the independent evolution of multicellularity in brown algae.</title>
        <authorList>
            <person name="Cock J.M."/>
            <person name="Sterck L."/>
            <person name="Rouze P."/>
            <person name="Scornet D."/>
            <person name="Allen A.E."/>
            <person name="Amoutzias G."/>
            <person name="Anthouard V."/>
            <person name="Artiguenave F."/>
            <person name="Aury J.M."/>
            <person name="Badger J.H."/>
            <person name="Beszteri B."/>
            <person name="Billiau K."/>
            <person name="Bonnet E."/>
            <person name="Bothwell J.H."/>
            <person name="Bowler C."/>
            <person name="Boyen C."/>
            <person name="Brownlee C."/>
            <person name="Carrano C.J."/>
            <person name="Charrier B."/>
            <person name="Cho G.Y."/>
            <person name="Coelho S.M."/>
            <person name="Collen J."/>
            <person name="Corre E."/>
            <person name="Da Silva C."/>
            <person name="Delage L."/>
            <person name="Delaroque N."/>
            <person name="Dittami S.M."/>
            <person name="Doulbeau S."/>
            <person name="Elias M."/>
            <person name="Farnham G."/>
            <person name="Gachon C.M."/>
            <person name="Gschloessl B."/>
            <person name="Heesch S."/>
            <person name="Jabbari K."/>
            <person name="Jubin C."/>
            <person name="Kawai H."/>
            <person name="Kimura K."/>
            <person name="Kloareg B."/>
            <person name="Kupper F.C."/>
            <person name="Lang D."/>
            <person name="Le Bail A."/>
            <person name="Leblanc C."/>
            <person name="Lerouge P."/>
            <person name="Lohr M."/>
            <person name="Lopez P.J."/>
            <person name="Martens C."/>
            <person name="Maumus F."/>
            <person name="Michel G."/>
            <person name="Miranda-Saavedra D."/>
            <person name="Morales J."/>
            <person name="Moreau H."/>
            <person name="Motomura T."/>
            <person name="Nagasato C."/>
            <person name="Napoli C.A."/>
            <person name="Nelson D.R."/>
            <person name="Nyvall-Collen P."/>
            <person name="Peters A.F."/>
            <person name="Pommier C."/>
            <person name="Potin P."/>
            <person name="Poulain J."/>
            <person name="Quesneville H."/>
            <person name="Read B."/>
            <person name="Rensing S.A."/>
            <person name="Ritter A."/>
            <person name="Rousvoal S."/>
            <person name="Samanta M."/>
            <person name="Samson G."/>
            <person name="Schroeder D.C."/>
            <person name="Segurens B."/>
            <person name="Strittmatter M."/>
            <person name="Tonon T."/>
            <person name="Tregear J.W."/>
            <person name="Valentin K."/>
            <person name="von Dassow P."/>
            <person name="Yamagishi T."/>
            <person name="Van de Peer Y."/>
            <person name="Wincker P."/>
        </authorList>
    </citation>
    <scope>NUCLEOTIDE SEQUENCE [LARGE SCALE GENOMIC DNA]</scope>
    <source>
        <strain evidence="2">Ec32 / CCAP1310/4</strain>
    </source>
</reference>
<dbReference type="InParanoid" id="D8LEU9"/>
<name>D8LEU9_ECTSI</name>
<protein>
    <submittedName>
        <fullName evidence="1">Uncharacterized protein</fullName>
    </submittedName>
</protein>
<gene>
    <name evidence="1" type="ORF">Esi_0014_0066</name>
</gene>
<dbReference type="AlphaFoldDB" id="D8LEU9"/>
<proteinExistence type="predicted"/>
<accession>D8LEU9</accession>
<dbReference type="Proteomes" id="UP000002630">
    <property type="component" value="Linkage Group LG11"/>
</dbReference>
<evidence type="ECO:0000313" key="1">
    <source>
        <dbReference type="EMBL" id="CBN79769.1"/>
    </source>
</evidence>
<organism evidence="1 2">
    <name type="scientific">Ectocarpus siliculosus</name>
    <name type="common">Brown alga</name>
    <name type="synonym">Conferva siliculosa</name>
    <dbReference type="NCBI Taxonomy" id="2880"/>
    <lineage>
        <taxon>Eukaryota</taxon>
        <taxon>Sar</taxon>
        <taxon>Stramenopiles</taxon>
        <taxon>Ochrophyta</taxon>
        <taxon>PX clade</taxon>
        <taxon>Phaeophyceae</taxon>
        <taxon>Ectocarpales</taxon>
        <taxon>Ectocarpaceae</taxon>
        <taxon>Ectocarpus</taxon>
    </lineage>
</organism>
<dbReference type="EMBL" id="FN649736">
    <property type="protein sequence ID" value="CBN79769.1"/>
    <property type="molecule type" value="Genomic_DNA"/>
</dbReference>